<keyword evidence="7" id="KW-0862">Zinc</keyword>
<feature type="domain" description="FPG-type" evidence="16">
    <location>
        <begin position="224"/>
        <end position="260"/>
    </location>
</feature>
<dbReference type="Proteomes" id="UP000650511">
    <property type="component" value="Unassembled WGS sequence"/>
</dbReference>
<dbReference type="InterPro" id="IPR000214">
    <property type="entry name" value="Znf_DNA_glyclase/AP_lyase"/>
</dbReference>
<evidence type="ECO:0000256" key="7">
    <source>
        <dbReference type="ARBA" id="ARBA00022833"/>
    </source>
</evidence>
<evidence type="ECO:0000313" key="19">
    <source>
        <dbReference type="Proteomes" id="UP000650511"/>
    </source>
</evidence>
<keyword evidence="5 14" id="KW-0863">Zinc-finger</keyword>
<comment type="similarity">
    <text evidence="1">Belongs to the FPG family.</text>
</comment>
<organism evidence="18 19">
    <name type="scientific">Egicoccus halophilus</name>
    <dbReference type="NCBI Taxonomy" id="1670830"/>
    <lineage>
        <taxon>Bacteria</taxon>
        <taxon>Bacillati</taxon>
        <taxon>Actinomycetota</taxon>
        <taxon>Nitriliruptoria</taxon>
        <taxon>Egicoccales</taxon>
        <taxon>Egicoccaceae</taxon>
        <taxon>Egicoccus</taxon>
    </lineage>
</organism>
<comment type="caution">
    <text evidence="18">The sequence shown here is derived from an EMBL/GenBank/DDBJ whole genome shotgun (WGS) entry which is preliminary data.</text>
</comment>
<feature type="domain" description="Formamidopyrimidine-DNA glycosylase catalytic" evidence="17">
    <location>
        <begin position="2"/>
        <end position="125"/>
    </location>
</feature>
<dbReference type="OrthoDB" id="9800855at2"/>
<keyword evidence="18" id="KW-0540">Nuclease</keyword>
<keyword evidence="18" id="KW-0255">Endonuclease</keyword>
<dbReference type="GO" id="GO:0008270">
    <property type="term" value="F:zinc ion binding"/>
    <property type="evidence" value="ECO:0007669"/>
    <property type="project" value="UniProtKB-KW"/>
</dbReference>
<dbReference type="PROSITE" id="PS01242">
    <property type="entry name" value="ZF_FPG_1"/>
    <property type="match status" value="1"/>
</dbReference>
<dbReference type="GO" id="GO:0006284">
    <property type="term" value="P:base-excision repair"/>
    <property type="evidence" value="ECO:0007669"/>
    <property type="project" value="InterPro"/>
</dbReference>
<dbReference type="PROSITE" id="PS51066">
    <property type="entry name" value="ZF_FPG_2"/>
    <property type="match status" value="1"/>
</dbReference>
<evidence type="ECO:0000256" key="5">
    <source>
        <dbReference type="ARBA" id="ARBA00022771"/>
    </source>
</evidence>
<dbReference type="InterPro" id="IPR010979">
    <property type="entry name" value="Ribosomal_uS13-like_H2TH"/>
</dbReference>
<dbReference type="SUPFAM" id="SSF46946">
    <property type="entry name" value="S13-like H2TH domain"/>
    <property type="match status" value="1"/>
</dbReference>
<keyword evidence="9" id="KW-0234">DNA repair</keyword>
<evidence type="ECO:0000256" key="2">
    <source>
        <dbReference type="ARBA" id="ARBA00012720"/>
    </source>
</evidence>
<evidence type="ECO:0000256" key="10">
    <source>
        <dbReference type="ARBA" id="ARBA00023239"/>
    </source>
</evidence>
<dbReference type="GO" id="GO:0140078">
    <property type="term" value="F:class I DNA-(apurinic or apyrimidinic site) endonuclease activity"/>
    <property type="evidence" value="ECO:0007669"/>
    <property type="project" value="UniProtKB-EC"/>
</dbReference>
<dbReference type="InterPro" id="IPR035937">
    <property type="entry name" value="FPG_N"/>
</dbReference>
<reference evidence="18" key="2">
    <citation type="submission" date="2020-09" db="EMBL/GenBank/DDBJ databases">
        <authorList>
            <person name="Sun Q."/>
            <person name="Zhou Y."/>
        </authorList>
    </citation>
    <scope>NUCLEOTIDE SEQUENCE</scope>
    <source>
        <strain evidence="18">CGMCC 1.14988</strain>
    </source>
</reference>
<keyword evidence="12" id="KW-0326">Glycosidase</keyword>
<keyword evidence="3" id="KW-0479">Metal-binding</keyword>
<proteinExistence type="inferred from homology"/>
<dbReference type="GO" id="GO:0003684">
    <property type="term" value="F:damaged DNA binding"/>
    <property type="evidence" value="ECO:0007669"/>
    <property type="project" value="InterPro"/>
</dbReference>
<keyword evidence="15" id="KW-0812">Transmembrane</keyword>
<evidence type="ECO:0000259" key="17">
    <source>
        <dbReference type="PROSITE" id="PS51068"/>
    </source>
</evidence>
<dbReference type="InterPro" id="IPR015887">
    <property type="entry name" value="DNA_glyclase_Znf_dom_DNA_BS"/>
</dbReference>
<dbReference type="SMART" id="SM00898">
    <property type="entry name" value="Fapy_DNA_glyco"/>
    <property type="match status" value="1"/>
</dbReference>
<sequence>MPEGDTIHRTAAALRPVLVGKPLTRVEVPRVRPPLPAIGATVERVEARGKHLLITTSDGLVVHTHQRMTGSWHVYRPGERWRKSPRAARVVLAVPGAVAVCFAAPVVEILDQSGLRRHPALRRLGPDLCDPAPDLDEVRQRVARQDPSRAIGEVLLDQTVACGIGNVYRCDVAFLHGVDPHAVLGTVPDTVVDALFATAGRLLRANLDAAERTTVTGAPPGTLWVYGRGAQPCRRCGIPVASGHLGEQQRLVYWCPLCQPSGATGTVTVQDAGADDTVG</sequence>
<dbReference type="SUPFAM" id="SSF81624">
    <property type="entry name" value="N-terminal domain of MutM-like DNA repair proteins"/>
    <property type="match status" value="1"/>
</dbReference>
<feature type="transmembrane region" description="Helical" evidence="15">
    <location>
        <begin position="90"/>
        <end position="110"/>
    </location>
</feature>
<evidence type="ECO:0000259" key="16">
    <source>
        <dbReference type="PROSITE" id="PS51066"/>
    </source>
</evidence>
<evidence type="ECO:0000256" key="14">
    <source>
        <dbReference type="PROSITE-ProRule" id="PRU00391"/>
    </source>
</evidence>
<evidence type="ECO:0000256" key="13">
    <source>
        <dbReference type="ARBA" id="ARBA00044632"/>
    </source>
</evidence>
<protein>
    <recommendedName>
        <fullName evidence="2">DNA-(apurinic or apyrimidinic site) lyase</fullName>
        <ecNumber evidence="2">4.2.99.18</ecNumber>
    </recommendedName>
</protein>
<evidence type="ECO:0000256" key="8">
    <source>
        <dbReference type="ARBA" id="ARBA00023125"/>
    </source>
</evidence>
<dbReference type="SMART" id="SM01232">
    <property type="entry name" value="H2TH"/>
    <property type="match status" value="1"/>
</dbReference>
<reference evidence="18" key="1">
    <citation type="journal article" date="2014" name="Int. J. Syst. Evol. Microbiol.">
        <title>Complete genome sequence of Corynebacterium casei LMG S-19264T (=DSM 44701T), isolated from a smear-ripened cheese.</title>
        <authorList>
            <consortium name="US DOE Joint Genome Institute (JGI-PGF)"/>
            <person name="Walter F."/>
            <person name="Albersmeier A."/>
            <person name="Kalinowski J."/>
            <person name="Ruckert C."/>
        </authorList>
    </citation>
    <scope>NUCLEOTIDE SEQUENCE</scope>
    <source>
        <strain evidence="18">CGMCC 1.14988</strain>
    </source>
</reference>
<gene>
    <name evidence="18" type="primary">nei</name>
    <name evidence="18" type="ORF">GCM10011354_34590</name>
</gene>
<name>A0A8J3AAW1_9ACTN</name>
<keyword evidence="15" id="KW-0472">Membrane</keyword>
<dbReference type="PANTHER" id="PTHR42697">
    <property type="entry name" value="ENDONUCLEASE 8"/>
    <property type="match status" value="1"/>
</dbReference>
<dbReference type="InterPro" id="IPR012319">
    <property type="entry name" value="FPG_cat"/>
</dbReference>
<keyword evidence="11" id="KW-0511">Multifunctional enzyme</keyword>
<evidence type="ECO:0000256" key="1">
    <source>
        <dbReference type="ARBA" id="ARBA00009409"/>
    </source>
</evidence>
<evidence type="ECO:0000256" key="15">
    <source>
        <dbReference type="SAM" id="Phobius"/>
    </source>
</evidence>
<evidence type="ECO:0000256" key="9">
    <source>
        <dbReference type="ARBA" id="ARBA00023204"/>
    </source>
</evidence>
<dbReference type="EMBL" id="BMHA01000016">
    <property type="protein sequence ID" value="GGI09541.1"/>
    <property type="molecule type" value="Genomic_DNA"/>
</dbReference>
<evidence type="ECO:0000313" key="18">
    <source>
        <dbReference type="EMBL" id="GGI09541.1"/>
    </source>
</evidence>
<dbReference type="Pfam" id="PF01149">
    <property type="entry name" value="Fapy_DNA_glyco"/>
    <property type="match status" value="1"/>
</dbReference>
<dbReference type="CDD" id="cd08971">
    <property type="entry name" value="AcNei2_N"/>
    <property type="match status" value="1"/>
</dbReference>
<evidence type="ECO:0000256" key="12">
    <source>
        <dbReference type="ARBA" id="ARBA00023295"/>
    </source>
</evidence>
<evidence type="ECO:0000256" key="11">
    <source>
        <dbReference type="ARBA" id="ARBA00023268"/>
    </source>
</evidence>
<dbReference type="EC" id="4.2.99.18" evidence="2"/>
<dbReference type="Gene3D" id="3.20.190.10">
    <property type="entry name" value="MutM-like, N-terminal"/>
    <property type="match status" value="1"/>
</dbReference>
<comment type="catalytic activity">
    <reaction evidence="13">
        <text>2'-deoxyribonucleotide-(2'-deoxyribose 5'-phosphate)-2'-deoxyribonucleotide-DNA = a 3'-end 2'-deoxyribonucleotide-(2,3-dehydro-2,3-deoxyribose 5'-phosphate)-DNA + a 5'-end 5'-phospho-2'-deoxyribonucleoside-DNA + H(+)</text>
        <dbReference type="Rhea" id="RHEA:66592"/>
        <dbReference type="Rhea" id="RHEA-COMP:13180"/>
        <dbReference type="Rhea" id="RHEA-COMP:16897"/>
        <dbReference type="Rhea" id="RHEA-COMP:17067"/>
        <dbReference type="ChEBI" id="CHEBI:15378"/>
        <dbReference type="ChEBI" id="CHEBI:136412"/>
        <dbReference type="ChEBI" id="CHEBI:157695"/>
        <dbReference type="ChEBI" id="CHEBI:167181"/>
        <dbReference type="EC" id="4.2.99.18"/>
    </reaction>
</comment>
<evidence type="ECO:0000256" key="6">
    <source>
        <dbReference type="ARBA" id="ARBA00022801"/>
    </source>
</evidence>
<keyword evidence="19" id="KW-1185">Reference proteome</keyword>
<keyword evidence="4" id="KW-0227">DNA damage</keyword>
<evidence type="ECO:0000256" key="3">
    <source>
        <dbReference type="ARBA" id="ARBA00022723"/>
    </source>
</evidence>
<dbReference type="Gene3D" id="1.10.8.50">
    <property type="match status" value="1"/>
</dbReference>
<dbReference type="InterPro" id="IPR044090">
    <property type="entry name" value="Nei2_N"/>
</dbReference>
<keyword evidence="6" id="KW-0378">Hydrolase</keyword>
<dbReference type="SUPFAM" id="SSF57716">
    <property type="entry name" value="Glucocorticoid receptor-like (DNA-binding domain)"/>
    <property type="match status" value="1"/>
</dbReference>
<dbReference type="RefSeq" id="WP_130649289.1">
    <property type="nucleotide sequence ID" value="NZ_BMHA01000016.1"/>
</dbReference>
<dbReference type="GO" id="GO:0000703">
    <property type="term" value="F:oxidized pyrimidine nucleobase lesion DNA N-glycosylase activity"/>
    <property type="evidence" value="ECO:0007669"/>
    <property type="project" value="TreeGrafter"/>
</dbReference>
<dbReference type="InterPro" id="IPR015886">
    <property type="entry name" value="H2TH_FPG"/>
</dbReference>
<dbReference type="PANTHER" id="PTHR42697:SF1">
    <property type="entry name" value="ENDONUCLEASE 8"/>
    <property type="match status" value="1"/>
</dbReference>
<dbReference type="Pfam" id="PF06831">
    <property type="entry name" value="H2TH"/>
    <property type="match status" value="1"/>
</dbReference>
<keyword evidence="10" id="KW-0456">Lyase</keyword>
<evidence type="ECO:0000256" key="4">
    <source>
        <dbReference type="ARBA" id="ARBA00022763"/>
    </source>
</evidence>
<dbReference type="PROSITE" id="PS51068">
    <property type="entry name" value="FPG_CAT"/>
    <property type="match status" value="1"/>
</dbReference>
<keyword evidence="8" id="KW-0238">DNA-binding</keyword>
<accession>A0A8J3AAW1</accession>
<keyword evidence="15" id="KW-1133">Transmembrane helix</keyword>
<dbReference type="AlphaFoldDB" id="A0A8J3AAW1"/>